<dbReference type="PANTHER" id="PTHR47966">
    <property type="entry name" value="BETA-SITE APP-CLEAVING ENZYME, ISOFORM A-RELATED"/>
    <property type="match status" value="1"/>
</dbReference>
<dbReference type="PRINTS" id="PR00792">
    <property type="entry name" value="PEPSIN"/>
</dbReference>
<evidence type="ECO:0000256" key="4">
    <source>
        <dbReference type="RuleBase" id="RU000454"/>
    </source>
</evidence>
<dbReference type="InterPro" id="IPR001461">
    <property type="entry name" value="Aspartic_peptidase_A1"/>
</dbReference>
<dbReference type="PANTHER" id="PTHR47966:SF51">
    <property type="entry name" value="BETA-SITE APP-CLEAVING ENZYME, ISOFORM A-RELATED"/>
    <property type="match status" value="1"/>
</dbReference>
<reference evidence="7" key="1">
    <citation type="submission" date="2019-10" db="EMBL/GenBank/DDBJ databases">
        <authorList>
            <person name="Nor Muhammad N."/>
        </authorList>
    </citation>
    <scope>NUCLEOTIDE SEQUENCE</scope>
</reference>
<dbReference type="InterPro" id="IPR001969">
    <property type="entry name" value="Aspartic_peptidase_AS"/>
</dbReference>
<feature type="active site" evidence="3">
    <location>
        <position position="102"/>
    </location>
</feature>
<comment type="similarity">
    <text evidence="1 4">Belongs to the peptidase A1 family.</text>
</comment>
<accession>A0A5K1JX49</accession>
<sequence length="408" mass="42519">MTRFSTLLALCITASAAASASPIVVRDSPVSLSFARRFKLSGASTIIERDRARARVLKDVGHGKGAGRGMKRADVLVTNGETKYTVDVGVGTPPTNYTLLIDTGSANTVVGTGKAYVKTSSSQDTGNSVSVSYGSGGFSGEEYTDTVTLSPDLVITNQGVAVASSSLGFDGFDGILGIGPTALTGGTVSDGSLVPTVLDNAYSQGLVDQDVIGISFAPASSEDPSGVLTFGGVDESRTAGPINYVSITGISPASQYVGIDQQVTYGRDTLILPQTAGITDTGSTLLLLATDAYEAYKNATGAVEDSNTGLLKITLDQFETMESLLFRIGDETYEFIPNAQIWPRSLNADIGGDADGIYLIVGDLGSPSGEGLDFINGYAWLERFYHVYDAGNQAVGIALTEHTFSRDN</sequence>
<dbReference type="Pfam" id="PF00026">
    <property type="entry name" value="Asp"/>
    <property type="match status" value="1"/>
</dbReference>
<dbReference type="CDD" id="cd05471">
    <property type="entry name" value="pepsin_like"/>
    <property type="match status" value="1"/>
</dbReference>
<dbReference type="Gene3D" id="2.40.70.10">
    <property type="entry name" value="Acid Proteases"/>
    <property type="match status" value="2"/>
</dbReference>
<gene>
    <name evidence="7" type="primary">Q8NJS2</name>
</gene>
<feature type="chain" id="PRO_5023891176" evidence="5">
    <location>
        <begin position="21"/>
        <end position="408"/>
    </location>
</feature>
<dbReference type="EMBL" id="LR725879">
    <property type="protein sequence ID" value="VWO96740.1"/>
    <property type="molecule type" value="Genomic_DNA"/>
</dbReference>
<evidence type="ECO:0000256" key="3">
    <source>
        <dbReference type="PIRSR" id="PIRSR601461-1"/>
    </source>
</evidence>
<feature type="domain" description="Peptidase A1" evidence="6">
    <location>
        <begin position="84"/>
        <end position="398"/>
    </location>
</feature>
<dbReference type="PROSITE" id="PS51767">
    <property type="entry name" value="PEPTIDASE_A1"/>
    <property type="match status" value="1"/>
</dbReference>
<dbReference type="GO" id="GO:0004190">
    <property type="term" value="F:aspartic-type endopeptidase activity"/>
    <property type="evidence" value="ECO:0007669"/>
    <property type="project" value="UniProtKB-KW"/>
</dbReference>
<evidence type="ECO:0000256" key="2">
    <source>
        <dbReference type="ARBA" id="ARBA00022750"/>
    </source>
</evidence>
<dbReference type="InterPro" id="IPR033121">
    <property type="entry name" value="PEPTIDASE_A1"/>
</dbReference>
<keyword evidence="4" id="KW-0645">Protease</keyword>
<evidence type="ECO:0000256" key="5">
    <source>
        <dbReference type="SAM" id="SignalP"/>
    </source>
</evidence>
<dbReference type="AlphaFoldDB" id="A0A5K1JX49"/>
<feature type="active site" evidence="3">
    <location>
        <position position="280"/>
    </location>
</feature>
<dbReference type="GO" id="GO:0006508">
    <property type="term" value="P:proteolysis"/>
    <property type="evidence" value="ECO:0007669"/>
    <property type="project" value="UniProtKB-KW"/>
</dbReference>
<dbReference type="InterPro" id="IPR021109">
    <property type="entry name" value="Peptidase_aspartic_dom_sf"/>
</dbReference>
<organism evidence="7">
    <name type="scientific">Ganoderma boninense</name>
    <dbReference type="NCBI Taxonomy" id="34458"/>
    <lineage>
        <taxon>Eukaryota</taxon>
        <taxon>Fungi</taxon>
        <taxon>Dikarya</taxon>
        <taxon>Basidiomycota</taxon>
        <taxon>Agaricomycotina</taxon>
        <taxon>Agaricomycetes</taxon>
        <taxon>Polyporales</taxon>
        <taxon>Polyporaceae</taxon>
        <taxon>Ganoderma</taxon>
    </lineage>
</organism>
<feature type="signal peptide" evidence="5">
    <location>
        <begin position="1"/>
        <end position="20"/>
    </location>
</feature>
<evidence type="ECO:0000256" key="1">
    <source>
        <dbReference type="ARBA" id="ARBA00007447"/>
    </source>
</evidence>
<dbReference type="SUPFAM" id="SSF50630">
    <property type="entry name" value="Acid proteases"/>
    <property type="match status" value="1"/>
</dbReference>
<dbReference type="PROSITE" id="PS00141">
    <property type="entry name" value="ASP_PROTEASE"/>
    <property type="match status" value="1"/>
</dbReference>
<keyword evidence="2 4" id="KW-0064">Aspartyl protease</keyword>
<evidence type="ECO:0000313" key="7">
    <source>
        <dbReference type="EMBL" id="VWO96740.1"/>
    </source>
</evidence>
<evidence type="ECO:0000259" key="6">
    <source>
        <dbReference type="PROSITE" id="PS51767"/>
    </source>
</evidence>
<keyword evidence="4" id="KW-0378">Hydrolase</keyword>
<name>A0A5K1JX49_9APHY</name>
<keyword evidence="5" id="KW-0732">Signal</keyword>
<dbReference type="InterPro" id="IPR034164">
    <property type="entry name" value="Pepsin-like_dom"/>
</dbReference>
<protein>
    <submittedName>
        <fullName evidence="7">Aspartyl proteinase</fullName>
    </submittedName>
</protein>
<proteinExistence type="inferred from homology"/>